<keyword evidence="4" id="KW-1185">Reference proteome</keyword>
<evidence type="ECO:0000313" key="4">
    <source>
        <dbReference type="Proteomes" id="UP000250235"/>
    </source>
</evidence>
<dbReference type="OrthoDB" id="1056237at2759"/>
<keyword evidence="1" id="KW-1133">Transmembrane helix</keyword>
<keyword evidence="1" id="KW-0472">Membrane</keyword>
<feature type="signal peptide" evidence="2">
    <location>
        <begin position="1"/>
        <end position="26"/>
    </location>
</feature>
<evidence type="ECO:0000256" key="2">
    <source>
        <dbReference type="SAM" id="SignalP"/>
    </source>
</evidence>
<sequence>MVKSSQILFVVVIYACLLSETSLVFGSSVSEHIARRPDPLRKFKRYGGDYDVRNKHYWASAAFMGIHGYAVAGLWLLCGIGFGIYIIAKNSCGATSQIVEPQHSSHLFIFLLLVLLTIFSIIGGSVAIAANQKSMEGAKKLEKTLCDAGNDAHQAIGEVKNTLLQIQTVLLPYDSKTCKLLDFITRRLRKGSLSIQKFIAQTRKSYLQAIQTLYVVNLVVVSVHLASLSAGLVLRTLQYRPGLILLIFSCWILTTMSWILTGIDFVFYTFMSDTCSSLKDFEQIPQNNSLADMLPCPKSVFSDGTLMQIGYTVHSFISQINFKISELRMSEVFEKNESKEDREIQGVCDPFSGAPKYTYSPENCGHNCIPVGDIPTILSRFVCFEANSSGNCEAEGRLILPEGIYSMTLAYCQSIQDLMNIYPDLSKLMSCSYVQEAFSDIVLHQCGPMKLQTRLLWSAMLGLSICMVILVWIWCEKVIQDRERCYNRCSFSPRPV</sequence>
<keyword evidence="1" id="KW-0812">Transmembrane</keyword>
<keyword evidence="2" id="KW-0732">Signal</keyword>
<proteinExistence type="predicted"/>
<dbReference type="GO" id="GO:0016020">
    <property type="term" value="C:membrane"/>
    <property type="evidence" value="ECO:0007669"/>
    <property type="project" value="TreeGrafter"/>
</dbReference>
<gene>
    <name evidence="3" type="ORF">F511_09951</name>
</gene>
<dbReference type="PROSITE" id="PS51257">
    <property type="entry name" value="PROKAR_LIPOPROTEIN"/>
    <property type="match status" value="1"/>
</dbReference>
<reference evidence="3 4" key="1">
    <citation type="journal article" date="2015" name="Proc. Natl. Acad. Sci. U.S.A.">
        <title>The resurrection genome of Boea hygrometrica: A blueprint for survival of dehydration.</title>
        <authorList>
            <person name="Xiao L."/>
            <person name="Yang G."/>
            <person name="Zhang L."/>
            <person name="Yang X."/>
            <person name="Zhao S."/>
            <person name="Ji Z."/>
            <person name="Zhou Q."/>
            <person name="Hu M."/>
            <person name="Wang Y."/>
            <person name="Chen M."/>
            <person name="Xu Y."/>
            <person name="Jin H."/>
            <person name="Xiao X."/>
            <person name="Hu G."/>
            <person name="Bao F."/>
            <person name="Hu Y."/>
            <person name="Wan P."/>
            <person name="Li L."/>
            <person name="Deng X."/>
            <person name="Kuang T."/>
            <person name="Xiang C."/>
            <person name="Zhu J.K."/>
            <person name="Oliver M.J."/>
            <person name="He Y."/>
        </authorList>
    </citation>
    <scope>NUCLEOTIDE SEQUENCE [LARGE SCALE GENOMIC DNA]</scope>
    <source>
        <strain evidence="4">cv. XS01</strain>
    </source>
</reference>
<feature type="transmembrane region" description="Helical" evidence="1">
    <location>
        <begin position="66"/>
        <end position="87"/>
    </location>
</feature>
<evidence type="ECO:0000313" key="3">
    <source>
        <dbReference type="EMBL" id="KZV19210.1"/>
    </source>
</evidence>
<dbReference type="EMBL" id="KV016757">
    <property type="protein sequence ID" value="KZV19210.1"/>
    <property type="molecule type" value="Genomic_DNA"/>
</dbReference>
<dbReference type="PANTHER" id="PTHR31414:SF19">
    <property type="entry name" value="TRANSMEMBRANE PROTEIN"/>
    <property type="match status" value="1"/>
</dbReference>
<feature type="chain" id="PRO_5016428671" evidence="2">
    <location>
        <begin position="27"/>
        <end position="496"/>
    </location>
</feature>
<feature type="transmembrane region" description="Helical" evidence="1">
    <location>
        <begin position="455"/>
        <end position="475"/>
    </location>
</feature>
<accession>A0A2Z7ABV9</accession>
<feature type="transmembrane region" description="Helical" evidence="1">
    <location>
        <begin position="107"/>
        <end position="130"/>
    </location>
</feature>
<name>A0A2Z7ABV9_9LAMI</name>
<dbReference type="Proteomes" id="UP000250235">
    <property type="component" value="Unassembled WGS sequence"/>
</dbReference>
<feature type="transmembrane region" description="Helical" evidence="1">
    <location>
        <begin position="213"/>
        <end position="234"/>
    </location>
</feature>
<dbReference type="PANTHER" id="PTHR31414">
    <property type="entry name" value="TRANSMEMBRANE PROTEIN DDB_G0292058"/>
    <property type="match status" value="1"/>
</dbReference>
<dbReference type="AlphaFoldDB" id="A0A2Z7ABV9"/>
<organism evidence="3 4">
    <name type="scientific">Dorcoceras hygrometricum</name>
    <dbReference type="NCBI Taxonomy" id="472368"/>
    <lineage>
        <taxon>Eukaryota</taxon>
        <taxon>Viridiplantae</taxon>
        <taxon>Streptophyta</taxon>
        <taxon>Embryophyta</taxon>
        <taxon>Tracheophyta</taxon>
        <taxon>Spermatophyta</taxon>
        <taxon>Magnoliopsida</taxon>
        <taxon>eudicotyledons</taxon>
        <taxon>Gunneridae</taxon>
        <taxon>Pentapetalae</taxon>
        <taxon>asterids</taxon>
        <taxon>lamiids</taxon>
        <taxon>Lamiales</taxon>
        <taxon>Gesneriaceae</taxon>
        <taxon>Didymocarpoideae</taxon>
        <taxon>Trichosporeae</taxon>
        <taxon>Loxocarpinae</taxon>
        <taxon>Dorcoceras</taxon>
    </lineage>
</organism>
<evidence type="ECO:0000256" key="1">
    <source>
        <dbReference type="SAM" id="Phobius"/>
    </source>
</evidence>
<feature type="transmembrane region" description="Helical" evidence="1">
    <location>
        <begin position="243"/>
        <end position="271"/>
    </location>
</feature>
<protein>
    <submittedName>
        <fullName evidence="3">Uncharacterized protein</fullName>
    </submittedName>
</protein>
<dbReference type="InterPro" id="IPR040283">
    <property type="entry name" value="DDB_G0292058-like"/>
</dbReference>